<accession>A0A0C3C8X8</accession>
<evidence type="ECO:0000256" key="2">
    <source>
        <dbReference type="SAM" id="Phobius"/>
    </source>
</evidence>
<keyword evidence="4" id="KW-1185">Reference proteome</keyword>
<evidence type="ECO:0000256" key="1">
    <source>
        <dbReference type="SAM" id="MobiDB-lite"/>
    </source>
</evidence>
<dbReference type="AlphaFoldDB" id="A0A0C3C8X8"/>
<name>A0A0C3C8X8_HEBCY</name>
<dbReference type="HOGENOM" id="CLU_028897_1_0_1"/>
<feature type="transmembrane region" description="Helical" evidence="2">
    <location>
        <begin position="315"/>
        <end position="338"/>
    </location>
</feature>
<protein>
    <recommendedName>
        <fullName evidence="5">Transmembrane protein</fullName>
    </recommendedName>
</protein>
<dbReference type="STRING" id="686832.A0A0C3C8X8"/>
<evidence type="ECO:0000313" key="4">
    <source>
        <dbReference type="Proteomes" id="UP000053424"/>
    </source>
</evidence>
<dbReference type="Proteomes" id="UP000053424">
    <property type="component" value="Unassembled WGS sequence"/>
</dbReference>
<dbReference type="OrthoDB" id="3258237at2759"/>
<evidence type="ECO:0008006" key="5">
    <source>
        <dbReference type="Google" id="ProtNLM"/>
    </source>
</evidence>
<feature type="region of interest" description="Disordered" evidence="1">
    <location>
        <begin position="436"/>
        <end position="482"/>
    </location>
</feature>
<dbReference type="Gene3D" id="2.60.120.260">
    <property type="entry name" value="Galactose-binding domain-like"/>
    <property type="match status" value="2"/>
</dbReference>
<gene>
    <name evidence="3" type="ORF">M413DRAFT_441992</name>
</gene>
<keyword evidence="2" id="KW-0812">Transmembrane</keyword>
<sequence>MASFNLTVEDSSPLIAYSPAGSWVDSPIDDPIATTYSGGSYHVSTAPGATATITFTGTGLSIFGGHRSNYGTYSISLDGQTISSGSSQSNDLSTRQLLGSASGLPYGSHTAVLTSTGGGPIDIDWVDVNARAGPPGSVVAKKTFDDNDSTIVYQPSSADWLSNSNPAFLDGTLRYSQTPGASASLTFSGDAVALYGTVSPDHADIRISVDGREQRFPGGAGVASVVHPQVLLYYRGDLGAGEHTIVLSGDQQPNSGPFIDLDFVDVFTLSVPPDVSSTPIVAPTGAAASDKTAAPVPPSSPTASLSSSRMPIGTIAVAVIGGFLALLLLLGLAAFLLLRRRRRQSTTVEKPMISVSPSLPMQREPKAMEAGYQVDDNPYSGIVENPAFPLPPGQKQASLRHSIAPSYYSKPCFVRHSREPSINSVNSSTLLVPSVPTISIPKPRSIPRKPAPGRSGLNVSPTPVRPSNRPPTLDFMYMESPS</sequence>
<proteinExistence type="predicted"/>
<reference evidence="4" key="2">
    <citation type="submission" date="2015-01" db="EMBL/GenBank/DDBJ databases">
        <title>Evolutionary Origins and Diversification of the Mycorrhizal Mutualists.</title>
        <authorList>
            <consortium name="DOE Joint Genome Institute"/>
            <consortium name="Mycorrhizal Genomics Consortium"/>
            <person name="Kohler A."/>
            <person name="Kuo A."/>
            <person name="Nagy L.G."/>
            <person name="Floudas D."/>
            <person name="Copeland A."/>
            <person name="Barry K.W."/>
            <person name="Cichocki N."/>
            <person name="Veneault-Fourrey C."/>
            <person name="LaButti K."/>
            <person name="Lindquist E.A."/>
            <person name="Lipzen A."/>
            <person name="Lundell T."/>
            <person name="Morin E."/>
            <person name="Murat C."/>
            <person name="Riley R."/>
            <person name="Ohm R."/>
            <person name="Sun H."/>
            <person name="Tunlid A."/>
            <person name="Henrissat B."/>
            <person name="Grigoriev I.V."/>
            <person name="Hibbett D.S."/>
            <person name="Martin F."/>
        </authorList>
    </citation>
    <scope>NUCLEOTIDE SEQUENCE [LARGE SCALE GENOMIC DNA]</scope>
    <source>
        <strain evidence="4">h7</strain>
    </source>
</reference>
<evidence type="ECO:0000313" key="3">
    <source>
        <dbReference type="EMBL" id="KIM45310.1"/>
    </source>
</evidence>
<feature type="region of interest" description="Disordered" evidence="1">
    <location>
        <begin position="286"/>
        <end position="307"/>
    </location>
</feature>
<reference evidence="3 4" key="1">
    <citation type="submission" date="2014-04" db="EMBL/GenBank/DDBJ databases">
        <authorList>
            <consortium name="DOE Joint Genome Institute"/>
            <person name="Kuo A."/>
            <person name="Gay G."/>
            <person name="Dore J."/>
            <person name="Kohler A."/>
            <person name="Nagy L.G."/>
            <person name="Floudas D."/>
            <person name="Copeland A."/>
            <person name="Barry K.W."/>
            <person name="Cichocki N."/>
            <person name="Veneault-Fourrey C."/>
            <person name="LaButti K."/>
            <person name="Lindquist E.A."/>
            <person name="Lipzen A."/>
            <person name="Lundell T."/>
            <person name="Morin E."/>
            <person name="Murat C."/>
            <person name="Sun H."/>
            <person name="Tunlid A."/>
            <person name="Henrissat B."/>
            <person name="Grigoriev I.V."/>
            <person name="Hibbett D.S."/>
            <person name="Martin F."/>
            <person name="Nordberg H.P."/>
            <person name="Cantor M.N."/>
            <person name="Hua S.X."/>
        </authorList>
    </citation>
    <scope>NUCLEOTIDE SEQUENCE [LARGE SCALE GENOMIC DNA]</scope>
    <source>
        <strain evidence="4">h7</strain>
    </source>
</reference>
<keyword evidence="2" id="KW-1133">Transmembrane helix</keyword>
<dbReference type="EMBL" id="KN831772">
    <property type="protein sequence ID" value="KIM45310.1"/>
    <property type="molecule type" value="Genomic_DNA"/>
</dbReference>
<organism evidence="3 4">
    <name type="scientific">Hebeloma cylindrosporum</name>
    <dbReference type="NCBI Taxonomy" id="76867"/>
    <lineage>
        <taxon>Eukaryota</taxon>
        <taxon>Fungi</taxon>
        <taxon>Dikarya</taxon>
        <taxon>Basidiomycota</taxon>
        <taxon>Agaricomycotina</taxon>
        <taxon>Agaricomycetes</taxon>
        <taxon>Agaricomycetidae</taxon>
        <taxon>Agaricales</taxon>
        <taxon>Agaricineae</taxon>
        <taxon>Hymenogastraceae</taxon>
        <taxon>Hebeloma</taxon>
    </lineage>
</organism>
<keyword evidence="2" id="KW-0472">Membrane</keyword>